<dbReference type="PANTHER" id="PTHR43107">
    <property type="entry name" value="LONG-CHAIN FATTY ACID TRANSPORT PROTEIN"/>
    <property type="match status" value="1"/>
</dbReference>
<evidence type="ECO:0000313" key="6">
    <source>
        <dbReference type="EMBL" id="COW33109.1"/>
    </source>
</evidence>
<dbReference type="GO" id="GO:0004467">
    <property type="term" value="F:long-chain fatty acid-CoA ligase activity"/>
    <property type="evidence" value="ECO:0007669"/>
    <property type="project" value="UniProtKB-EC"/>
</dbReference>
<dbReference type="GO" id="GO:0005524">
    <property type="term" value="F:ATP binding"/>
    <property type="evidence" value="ECO:0007669"/>
    <property type="project" value="UniProtKB-KW"/>
</dbReference>
<evidence type="ECO:0000313" key="7">
    <source>
        <dbReference type="Proteomes" id="UP000044938"/>
    </source>
</evidence>
<proteinExistence type="inferred from homology"/>
<dbReference type="PANTHER" id="PTHR43107:SF15">
    <property type="entry name" value="FATTY ACID TRANSPORT PROTEIN 3, ISOFORM A"/>
    <property type="match status" value="1"/>
</dbReference>
<dbReference type="SUPFAM" id="SSF56801">
    <property type="entry name" value="Acetyl-CoA synthetase-like"/>
    <property type="match status" value="1"/>
</dbReference>
<evidence type="ECO:0000259" key="5">
    <source>
        <dbReference type="Pfam" id="PF13193"/>
    </source>
</evidence>
<evidence type="ECO:0000256" key="1">
    <source>
        <dbReference type="ARBA" id="ARBA00006432"/>
    </source>
</evidence>
<comment type="similarity">
    <text evidence="1">Belongs to the ATP-dependent AMP-binding enzyme family.</text>
</comment>
<dbReference type="GO" id="GO:0044539">
    <property type="term" value="P:long-chain fatty acid import into cell"/>
    <property type="evidence" value="ECO:0007669"/>
    <property type="project" value="TreeGrafter"/>
</dbReference>
<dbReference type="EC" id="6.2.1.3" evidence="6"/>
<evidence type="ECO:0000256" key="3">
    <source>
        <dbReference type="ARBA" id="ARBA00022741"/>
    </source>
</evidence>
<organism evidence="6 7">
    <name type="scientific">Mycobacterium tuberculosis</name>
    <dbReference type="NCBI Taxonomy" id="1773"/>
    <lineage>
        <taxon>Bacteria</taxon>
        <taxon>Bacillati</taxon>
        <taxon>Actinomycetota</taxon>
        <taxon>Actinomycetes</taxon>
        <taxon>Mycobacteriales</taxon>
        <taxon>Mycobacteriaceae</taxon>
        <taxon>Mycobacterium</taxon>
        <taxon>Mycobacterium tuberculosis complex</taxon>
    </lineage>
</organism>
<dbReference type="InterPro" id="IPR025110">
    <property type="entry name" value="AMP-bd_C"/>
</dbReference>
<dbReference type="FunFam" id="3.30.300.30:FF:000034">
    <property type="entry name" value="Fatty-acid-CoA ligase FadD17"/>
    <property type="match status" value="1"/>
</dbReference>
<feature type="domain" description="AMP-binding enzyme C-terminal" evidence="5">
    <location>
        <begin position="42"/>
        <end position="118"/>
    </location>
</feature>
<keyword evidence="4" id="KW-0067">ATP-binding</keyword>
<gene>
    <name evidence="6" type="ORF">ERS007720_02371</name>
</gene>
<keyword evidence="2 6" id="KW-0436">Ligase</keyword>
<sequence length="140" mass="15432">MAGGVYHSGDLAYRDDAGYAYFAGRLGDWMRVDGENLGTAPIERVLMRYPDATEVAVYPVPDPVVGDQVMAALVLAPGTKFDADKFRAFLTEQPDLGHKQWPSYVRVSAGLPRTMTFKVIKRQLSAEGVACADPVWPIRR</sequence>
<dbReference type="Gene3D" id="3.30.300.30">
    <property type="match status" value="1"/>
</dbReference>
<keyword evidence="3" id="KW-0547">Nucleotide-binding</keyword>
<dbReference type="Proteomes" id="UP000044938">
    <property type="component" value="Unassembled WGS sequence"/>
</dbReference>
<dbReference type="AlphaFoldDB" id="A0A655J281"/>
<reference evidence="6 7" key="1">
    <citation type="submission" date="2015-03" db="EMBL/GenBank/DDBJ databases">
        <authorList>
            <consortium name="Pathogen Informatics"/>
        </authorList>
    </citation>
    <scope>NUCLEOTIDE SEQUENCE [LARGE SCALE GENOMIC DNA]</scope>
    <source>
        <strain evidence="6 7">M09401471</strain>
    </source>
</reference>
<dbReference type="Pfam" id="PF13193">
    <property type="entry name" value="AMP-binding_C"/>
    <property type="match status" value="1"/>
</dbReference>
<evidence type="ECO:0000256" key="4">
    <source>
        <dbReference type="ARBA" id="ARBA00022840"/>
    </source>
</evidence>
<accession>A0A655J281</accession>
<dbReference type="GO" id="GO:0005886">
    <property type="term" value="C:plasma membrane"/>
    <property type="evidence" value="ECO:0007669"/>
    <property type="project" value="TreeGrafter"/>
</dbReference>
<evidence type="ECO:0000256" key="2">
    <source>
        <dbReference type="ARBA" id="ARBA00022598"/>
    </source>
</evidence>
<dbReference type="EMBL" id="CSAJ01000300">
    <property type="protein sequence ID" value="COW33109.1"/>
    <property type="molecule type" value="Genomic_DNA"/>
</dbReference>
<protein>
    <submittedName>
        <fullName evidence="6">Acyl-CoA synthetase</fullName>
        <ecNumber evidence="6">6.2.1.3</ecNumber>
    </submittedName>
</protein>
<dbReference type="GO" id="GO:0005324">
    <property type="term" value="F:long-chain fatty acid transmembrane transporter activity"/>
    <property type="evidence" value="ECO:0007669"/>
    <property type="project" value="TreeGrafter"/>
</dbReference>
<name>A0A655J281_MYCTX</name>
<dbReference type="InterPro" id="IPR045851">
    <property type="entry name" value="AMP-bd_C_sf"/>
</dbReference>